<evidence type="ECO:0000256" key="14">
    <source>
        <dbReference type="ARBA" id="ARBA00022842"/>
    </source>
</evidence>
<dbReference type="Pfam" id="PF00109">
    <property type="entry name" value="ketoacyl-synt"/>
    <property type="match status" value="1"/>
</dbReference>
<dbReference type="Pfam" id="PF02801">
    <property type="entry name" value="Ketoacyl-synt_C"/>
    <property type="match status" value="1"/>
</dbReference>
<feature type="binding site" evidence="23">
    <location>
        <position position="710"/>
    </location>
    <ligand>
        <name>thiamine diphosphate</name>
        <dbReference type="ChEBI" id="CHEBI:58937"/>
    </ligand>
</feature>
<keyword evidence="15" id="KW-0220">Diaminopimelate biosynthesis</keyword>
<dbReference type="Gene3D" id="3.40.50.920">
    <property type="match status" value="1"/>
</dbReference>
<feature type="binding site" evidence="22">
    <location>
        <position position="969"/>
    </location>
    <ligand>
        <name>substrate</name>
    </ligand>
</feature>
<comment type="similarity">
    <text evidence="2">Belongs to the peptidase M20A family. DapE subfamily.</text>
</comment>
<dbReference type="GO" id="GO:0004801">
    <property type="term" value="F:transaldolase activity"/>
    <property type="evidence" value="ECO:0007669"/>
    <property type="project" value="UniProtKB-EC"/>
</dbReference>
<dbReference type="InterPro" id="IPR014030">
    <property type="entry name" value="Ketoacyl_synth_N"/>
</dbReference>
<dbReference type="CDD" id="cd02012">
    <property type="entry name" value="TPP_TK"/>
    <property type="match status" value="1"/>
</dbReference>
<feature type="binding site" evidence="23">
    <location>
        <position position="886"/>
    </location>
    <ligand>
        <name>thiamine diphosphate</name>
        <dbReference type="ChEBI" id="CHEBI:58937"/>
    </ligand>
</feature>
<dbReference type="FunFam" id="3.40.50.920:FF:000003">
    <property type="entry name" value="Transketolase"/>
    <property type="match status" value="1"/>
</dbReference>
<dbReference type="Pfam" id="PF00456">
    <property type="entry name" value="Transketolase_N"/>
    <property type="match status" value="1"/>
</dbReference>
<evidence type="ECO:0000256" key="5">
    <source>
        <dbReference type="ARBA" id="ARBA00011738"/>
    </source>
</evidence>
<feature type="binding site" evidence="22">
    <location>
        <position position="807"/>
    </location>
    <ligand>
        <name>substrate</name>
    </ligand>
</feature>
<evidence type="ECO:0000256" key="22">
    <source>
        <dbReference type="PIRSR" id="PIRSR605478-2"/>
    </source>
</evidence>
<protein>
    <recommendedName>
        <fullName evidence="8">Succinyl-diaminopimelate desuccinylase</fullName>
        <ecNumber evidence="6">2.2.1.1</ecNumber>
        <ecNumber evidence="7">2.3.1.41</ecNumber>
    </recommendedName>
    <alternativeName>
        <fullName evidence="19">N-succinyl-LL-2,6-diaminoheptanedioate amidohydrolase</fullName>
    </alternativeName>
</protein>
<dbReference type="SMART" id="SM00825">
    <property type="entry name" value="PKS_KS"/>
    <property type="match status" value="1"/>
</dbReference>
<dbReference type="InterPro" id="IPR016039">
    <property type="entry name" value="Thiolase-like"/>
</dbReference>
<comment type="similarity">
    <text evidence="4">Belongs to the thiolase-like superfamily. Beta-ketoacyl-ACP synthases family.</text>
</comment>
<evidence type="ECO:0000256" key="20">
    <source>
        <dbReference type="ARBA" id="ARBA00049473"/>
    </source>
</evidence>
<dbReference type="InterPro" id="IPR036264">
    <property type="entry name" value="Bact_exopeptidase_dim_dom"/>
</dbReference>
<dbReference type="InterPro" id="IPR005941">
    <property type="entry name" value="DapE_proteobac"/>
</dbReference>
<dbReference type="SUPFAM" id="SSF53901">
    <property type="entry name" value="Thiolase-like"/>
    <property type="match status" value="2"/>
</dbReference>
<dbReference type="InterPro" id="IPR018201">
    <property type="entry name" value="Ketoacyl_synth_AS"/>
</dbReference>
<evidence type="ECO:0000256" key="8">
    <source>
        <dbReference type="ARBA" id="ARBA00022391"/>
    </source>
</evidence>
<dbReference type="SUPFAM" id="SSF55031">
    <property type="entry name" value="Bacterial exopeptidase dimerisation domain"/>
    <property type="match status" value="1"/>
</dbReference>
<dbReference type="InterPro" id="IPR055152">
    <property type="entry name" value="Transketolase-like_C_2"/>
</dbReference>
<feature type="binding site" evidence="24">
    <location>
        <position position="636"/>
    </location>
    <ligand>
        <name>Mg(2+)</name>
        <dbReference type="ChEBI" id="CHEBI:18420"/>
    </ligand>
</feature>
<dbReference type="InterPro" id="IPR033247">
    <property type="entry name" value="Transketolase_fam"/>
</dbReference>
<dbReference type="InterPro" id="IPR018225">
    <property type="entry name" value="Transaldolase_AS"/>
</dbReference>
<dbReference type="InterPro" id="IPR005475">
    <property type="entry name" value="Transketolase-like_Pyr-bd"/>
</dbReference>
<keyword evidence="17" id="KW-0457">Lysine biosynthesis</keyword>
<dbReference type="GO" id="GO:0009014">
    <property type="term" value="F:succinyl-diaminopimelate desuccinylase activity"/>
    <property type="evidence" value="ECO:0007669"/>
    <property type="project" value="InterPro"/>
</dbReference>
<dbReference type="UniPathway" id="UPA00115">
    <property type="reaction ID" value="UER00414"/>
</dbReference>
<feature type="site" description="Important for catalytic activity" evidence="25">
    <location>
        <position position="710"/>
    </location>
</feature>
<dbReference type="Proteomes" id="UP000478052">
    <property type="component" value="Unassembled WGS sequence"/>
</dbReference>
<dbReference type="Gene3D" id="3.40.50.970">
    <property type="match status" value="2"/>
</dbReference>
<keyword evidence="14 24" id="KW-0460">Magnesium</keyword>
<evidence type="ECO:0000313" key="27">
    <source>
        <dbReference type="EMBL" id="KAF0746355.1"/>
    </source>
</evidence>
<dbReference type="InterPro" id="IPR020826">
    <property type="entry name" value="Transketolase_BS"/>
</dbReference>
<dbReference type="InterPro" id="IPR020841">
    <property type="entry name" value="PKS_Beta-ketoAc_synthase_dom"/>
</dbReference>
<evidence type="ECO:0000256" key="4">
    <source>
        <dbReference type="ARBA" id="ARBA00008467"/>
    </source>
</evidence>
<dbReference type="Pfam" id="PF22613">
    <property type="entry name" value="Transketolase_C_1"/>
    <property type="match status" value="1"/>
</dbReference>
<dbReference type="EMBL" id="VUJU01007246">
    <property type="protein sequence ID" value="KAF0746355.1"/>
    <property type="molecule type" value="Genomic_DNA"/>
</dbReference>
<evidence type="ECO:0000256" key="1">
    <source>
        <dbReference type="ARBA" id="ARBA00001941"/>
    </source>
</evidence>
<evidence type="ECO:0000256" key="6">
    <source>
        <dbReference type="ARBA" id="ARBA00013152"/>
    </source>
</evidence>
<dbReference type="Pfam" id="PF01546">
    <property type="entry name" value="Peptidase_M20"/>
    <property type="match status" value="1"/>
</dbReference>
<dbReference type="FunFam" id="3.40.630.10:FF:000005">
    <property type="entry name" value="Succinyl-diaminopimelate desuccinylase"/>
    <property type="match status" value="1"/>
</dbReference>
<feature type="binding site" evidence="24">
    <location>
        <position position="634"/>
    </location>
    <ligand>
        <name>Mg(2+)</name>
        <dbReference type="ChEBI" id="CHEBI:18420"/>
    </ligand>
</feature>
<dbReference type="GO" id="GO:0006098">
    <property type="term" value="P:pentose-phosphate shunt"/>
    <property type="evidence" value="ECO:0007669"/>
    <property type="project" value="UniProtKB-UniPathway"/>
</dbReference>
<dbReference type="GO" id="GO:0006633">
    <property type="term" value="P:fatty acid biosynthetic process"/>
    <property type="evidence" value="ECO:0007669"/>
    <property type="project" value="InterPro"/>
</dbReference>
<evidence type="ECO:0000313" key="28">
    <source>
        <dbReference type="Proteomes" id="UP000478052"/>
    </source>
</evidence>
<feature type="binding site" evidence="24">
    <location>
        <position position="604"/>
    </location>
    <ligand>
        <name>Mg(2+)</name>
        <dbReference type="ChEBI" id="CHEBI:18420"/>
    </ligand>
</feature>
<comment type="pathway">
    <text evidence="18">Amino-acid biosynthesis.</text>
</comment>
<dbReference type="InterPro" id="IPR014031">
    <property type="entry name" value="Ketoacyl_synth_C"/>
</dbReference>
<evidence type="ECO:0000256" key="25">
    <source>
        <dbReference type="PIRSR" id="PIRSR605478-5"/>
    </source>
</evidence>
<dbReference type="NCBIfam" id="TIGR00232">
    <property type="entry name" value="tktlase_bact"/>
    <property type="match status" value="1"/>
</dbReference>
<dbReference type="GO" id="GO:0009089">
    <property type="term" value="P:lysine biosynthetic process via diaminopimelate"/>
    <property type="evidence" value="ECO:0007669"/>
    <property type="project" value="UniProtKB-UniPathway"/>
</dbReference>
<dbReference type="Pfam" id="PF07687">
    <property type="entry name" value="M20_dimer"/>
    <property type="match status" value="1"/>
</dbReference>
<dbReference type="EC" id="2.3.1.41" evidence="7"/>
<feature type="binding site" evidence="23">
    <location>
        <position position="634"/>
    </location>
    <ligand>
        <name>thiamine diphosphate</name>
        <dbReference type="ChEBI" id="CHEBI:58937"/>
    </ligand>
</feature>
<evidence type="ECO:0000256" key="17">
    <source>
        <dbReference type="ARBA" id="ARBA00023154"/>
    </source>
</evidence>
<dbReference type="SUPFAM" id="SSF51569">
    <property type="entry name" value="Aldolase"/>
    <property type="match status" value="1"/>
</dbReference>
<keyword evidence="12" id="KW-0378">Hydrolase</keyword>
<dbReference type="GO" id="GO:0019877">
    <property type="term" value="P:diaminopimelate biosynthetic process"/>
    <property type="evidence" value="ECO:0007669"/>
    <property type="project" value="UniProtKB-KW"/>
</dbReference>
<dbReference type="PANTHER" id="PTHR43522">
    <property type="entry name" value="TRANSKETOLASE"/>
    <property type="match status" value="1"/>
</dbReference>
<keyword evidence="9" id="KW-0028">Amino-acid biosynthesis</keyword>
<feature type="binding site" evidence="22">
    <location>
        <position position="922"/>
    </location>
    <ligand>
        <name>substrate</name>
    </ligand>
</feature>
<dbReference type="InterPro" id="IPR005474">
    <property type="entry name" value="Transketolase_N"/>
</dbReference>
<dbReference type="InterPro" id="IPR002933">
    <property type="entry name" value="Peptidase_M20"/>
</dbReference>
<feature type="active site" description="Proton donor" evidence="21">
    <location>
        <position position="860"/>
    </location>
</feature>
<evidence type="ECO:0000256" key="10">
    <source>
        <dbReference type="ARBA" id="ARBA00022679"/>
    </source>
</evidence>
<evidence type="ECO:0000256" key="11">
    <source>
        <dbReference type="ARBA" id="ARBA00022723"/>
    </source>
</evidence>
<dbReference type="PROSITE" id="PS52004">
    <property type="entry name" value="KS3_2"/>
    <property type="match status" value="1"/>
</dbReference>
<dbReference type="SMART" id="SM00861">
    <property type="entry name" value="Transket_pyr"/>
    <property type="match status" value="1"/>
</dbReference>
<dbReference type="Gene3D" id="3.40.47.10">
    <property type="match status" value="2"/>
</dbReference>
<dbReference type="InterPro" id="IPR001261">
    <property type="entry name" value="ArgE/DapE_CS"/>
</dbReference>
<dbReference type="FunFam" id="3.40.50.970:FF:000003">
    <property type="entry name" value="Transketolase"/>
    <property type="match status" value="1"/>
</dbReference>
<dbReference type="InterPro" id="IPR000794">
    <property type="entry name" value="Beta-ketoacyl_synthase"/>
</dbReference>
<keyword evidence="11 24" id="KW-0479">Metal-binding</keyword>
<accession>A0A6G0XZE9</accession>
<sequence>FMTDASIYAFLSMEQAIEDANLKNKYYQKNSRVGLIVGSGGGSRKDYVKDMNTIKNRYGFRSLSPYTAIKSMTSGISACLSTIFKIYGVSYSVNSACATSAHCIGNAFELIKFGKQDLIFAGGGEEVSCELAAEFDSMKALSSNFNNIPTKASRVYDLKRDGFVISGGGGILVVEDLNSALSRSANIYAEIIGYAATSDGDNIVIPSGEGALRCMNLAKDKKQLSIDYLNAHGTSTQIGDLIELKAIEKSFLNEKKPMISATKSITGHSLGASGVHEIIYILLMLQYNFIAPSINIKVLEPYAKNMNIVQKTISKKITTAMSNNFGFGGTNLELLRKFTTIVADTSDINSIRKYKPEDATTNPSLILKAVNLSSNQKFINQAVKYAKKKGGSKKEQLLNASDKILVDLGIEILKYIPGYISSEVDARLSFNQEKCILKAKKIIKMYEDQGVSRKKVLIKLAATWECIKAAEELKKDNIFCNLTLLFSFAQARACAESNVFLISPFVGRIYDWYMAKNLTSNFSYNEDPGVISVQEIKKFRTLNSKTPGHPEIEETPGVETTTGPLGQGLANAVGMAIAEKTLSSYFNRLNFDIVNHYTWVFVGDGCLMEGISHEVCSLAGTLKLGKLIVFYDSNGISIDGKISNWFTDNTVMRFKSYNWHVIDKVNGHDSNSIMKSIKEAMLVKNQPSIIICNTIIGFGSPNKSGTSESHGAPLGESEIILTRKKLKWNYLPFEIPQEIYKQWNFVEQGLELEKEWNEKFALYKSKYPDLAKEYLRRFKKELPITWHKKTNEYIIELQNNPKNIASRNASQNTLEKFVKLLPELIGGSADLSPSNLTICSSSCSITENPSGNYIHYGVREFGMTAIANGISHHGGFIPYTSTFLMFVEYARNAVRMAALMNTKHIFVYTHDSIGLGEDGPTHQPIEQLANLRMTPNLDVWRPCDQVETAIAWKFAIEKKQGPTALILSRQNLFQFNRNKEQISNISYGAYILYDSKKPIDVIFISTGSEVEVTLLAAKQLVSLGYSVRVISMPSNNVFDRQDSEYKEFILPSYITKRIAIEASAKDFWYKYVGINGLIIGMETFGKSAPADVLFKEFEIVIRGFKPHCNNFLKYLKLAKKNFEEKNMICPITELTKKLIRIPSVSPKDLGCQDIMINFLSNLGFKIKKININNTNNFWATRGSGKTLTFAGHTDVVSPGAYKDWNNNPFHPLVKNDVLFGRGASDMKGALAAMLVASKRFIKKYPNHKGRLSFLITSDEESSAVDGTIKVVDYLMSKKDTIDYCIIGEPTSSNEIGDFIKNGRRGSLTADLKILGVQGHIAYPHLADNPIHKGLPIILKLLSVPLDQGNSFFSPTSVNIPNIHSGNGSNNIIPGDLFVQFNFRFSNEISVDQIKTKFKKILEQNKINYSIKWYLSGLPFITKKGLLIDTVIESILNITKNKPILSTDGGTSDGRFIAKFNSQIIELGLTNQTIHKVNECVKISDLKILTLIYENIMKKLLV</sequence>
<dbReference type="CDD" id="cd00834">
    <property type="entry name" value="KAS_I_II"/>
    <property type="match status" value="1"/>
</dbReference>
<name>A0A6G0XZE9_APHCR</name>
<dbReference type="CDD" id="cd03891">
    <property type="entry name" value="M20_DapE_proteobac"/>
    <property type="match status" value="1"/>
</dbReference>
<organism evidence="27 28">
    <name type="scientific">Aphis craccivora</name>
    <name type="common">Cowpea aphid</name>
    <dbReference type="NCBI Taxonomy" id="307492"/>
    <lineage>
        <taxon>Eukaryota</taxon>
        <taxon>Metazoa</taxon>
        <taxon>Ecdysozoa</taxon>
        <taxon>Arthropoda</taxon>
        <taxon>Hexapoda</taxon>
        <taxon>Insecta</taxon>
        <taxon>Pterygota</taxon>
        <taxon>Neoptera</taxon>
        <taxon>Paraneoptera</taxon>
        <taxon>Hemiptera</taxon>
        <taxon>Sternorrhyncha</taxon>
        <taxon>Aphidomorpha</taxon>
        <taxon>Aphidoidea</taxon>
        <taxon>Aphididae</taxon>
        <taxon>Aphidini</taxon>
        <taxon>Aphis</taxon>
        <taxon>Aphis</taxon>
    </lineage>
</organism>
<evidence type="ECO:0000256" key="15">
    <source>
        <dbReference type="ARBA" id="ARBA00022915"/>
    </source>
</evidence>
<feature type="binding site" evidence="22">
    <location>
        <position position="834"/>
    </location>
    <ligand>
        <name>substrate</name>
    </ligand>
</feature>
<dbReference type="PROSITE" id="PS00606">
    <property type="entry name" value="KS3_1"/>
    <property type="match status" value="1"/>
</dbReference>
<comment type="subunit">
    <text evidence="5">Homodimer.</text>
</comment>
<feature type="binding site" evidence="23">
    <location>
        <position position="605"/>
    </location>
    <ligand>
        <name>thiamine diphosphate</name>
        <dbReference type="ChEBI" id="CHEBI:58937"/>
    </ligand>
</feature>
<dbReference type="UniPathway" id="UPA00034">
    <property type="reaction ID" value="UER00021"/>
</dbReference>
<dbReference type="PROSITE" id="PS01054">
    <property type="entry name" value="TRANSALDOLASE_1"/>
    <property type="match status" value="1"/>
</dbReference>
<dbReference type="CDD" id="cd07033">
    <property type="entry name" value="TPP_PYR_DXS_TK_like"/>
    <property type="match status" value="1"/>
</dbReference>
<evidence type="ECO:0000256" key="24">
    <source>
        <dbReference type="PIRSR" id="PIRSR605478-4"/>
    </source>
</evidence>
<evidence type="ECO:0000256" key="9">
    <source>
        <dbReference type="ARBA" id="ARBA00022605"/>
    </source>
</evidence>
<feature type="binding site" evidence="23">
    <location>
        <begin position="563"/>
        <end position="565"/>
    </location>
    <ligand>
        <name>thiamine diphosphate</name>
        <dbReference type="ChEBI" id="CHEBI:58937"/>
    </ligand>
</feature>
<evidence type="ECO:0000256" key="7">
    <source>
        <dbReference type="ARBA" id="ARBA00013191"/>
    </source>
</evidence>
<dbReference type="Gene3D" id="3.40.630.10">
    <property type="entry name" value="Zn peptidases"/>
    <property type="match status" value="2"/>
</dbReference>
<comment type="cofactor">
    <cofactor evidence="24">
        <name>Mg(2+)</name>
        <dbReference type="ChEBI" id="CHEBI:18420"/>
    </cofactor>
    <text evidence="24">Binds 1 Mg(2+) ion per subunit. Can also utilize other divalent metal cations, such as Ca(2+), Mn(2+) and Co(2+).</text>
</comment>
<evidence type="ECO:0000256" key="23">
    <source>
        <dbReference type="PIRSR" id="PIRSR605478-3"/>
    </source>
</evidence>
<comment type="cofactor">
    <cofactor evidence="23">
        <name>thiamine diphosphate</name>
        <dbReference type="ChEBI" id="CHEBI:58937"/>
    </cofactor>
    <text evidence="23">Binds 1 thiamine pyrophosphate per subunit. During the reaction, the substrate forms a covalent intermediate with the cofactor.</text>
</comment>
<evidence type="ECO:0000259" key="26">
    <source>
        <dbReference type="PROSITE" id="PS52004"/>
    </source>
</evidence>
<dbReference type="InterPro" id="IPR013785">
    <property type="entry name" value="Aldolase_TIM"/>
</dbReference>
<evidence type="ECO:0000256" key="12">
    <source>
        <dbReference type="ARBA" id="ARBA00022801"/>
    </source>
</evidence>
<dbReference type="HAMAP" id="MF_01690">
    <property type="entry name" value="DapE"/>
    <property type="match status" value="1"/>
</dbReference>
<proteinExistence type="inferred from homology"/>
<dbReference type="NCBIfam" id="TIGR01246">
    <property type="entry name" value="dapE_proteo"/>
    <property type="match status" value="1"/>
</dbReference>
<feature type="non-terminal residue" evidence="27">
    <location>
        <position position="1"/>
    </location>
</feature>
<keyword evidence="13" id="KW-0862">Zinc</keyword>
<dbReference type="PROSITE" id="PS00759">
    <property type="entry name" value="ARGE_DAPE_CPG2_2"/>
    <property type="match status" value="1"/>
</dbReference>
<feature type="binding site" evidence="22">
    <location>
        <position position="710"/>
    </location>
    <ligand>
        <name>substrate</name>
    </ligand>
</feature>
<feature type="binding site" evidence="22">
    <location>
        <position position="910"/>
    </location>
    <ligand>
        <name>substrate</name>
    </ligand>
</feature>
<evidence type="ECO:0000256" key="3">
    <source>
        <dbReference type="ARBA" id="ARBA00007131"/>
    </source>
</evidence>
<gene>
    <name evidence="27" type="ORF">FWK35_00030242</name>
</gene>
<dbReference type="SUPFAM" id="SSF53187">
    <property type="entry name" value="Zn-dependent exopeptidases"/>
    <property type="match status" value="1"/>
</dbReference>
<dbReference type="PROSITE" id="PS00958">
    <property type="entry name" value="TRANSALDOLASE_2"/>
    <property type="match status" value="1"/>
</dbReference>
<dbReference type="InterPro" id="IPR005478">
    <property type="entry name" value="Transketolase_bac-like"/>
</dbReference>
<dbReference type="PROSITE" id="PS00802">
    <property type="entry name" value="TRANSKETOLASE_2"/>
    <property type="match status" value="1"/>
</dbReference>
<dbReference type="PANTHER" id="PTHR43522:SF13">
    <property type="entry name" value="TRANSKETOLASE 2"/>
    <property type="match status" value="1"/>
</dbReference>
<dbReference type="GO" id="GO:0004802">
    <property type="term" value="F:transketolase activity"/>
    <property type="evidence" value="ECO:0007669"/>
    <property type="project" value="UniProtKB-EC"/>
</dbReference>
<evidence type="ECO:0000256" key="18">
    <source>
        <dbReference type="ARBA" id="ARBA00029440"/>
    </source>
</evidence>
<feature type="domain" description="Ketosynthase family 3 (KS3)" evidence="26">
    <location>
        <begin position="1"/>
        <end position="338"/>
    </location>
</feature>
<dbReference type="GO" id="GO:0005975">
    <property type="term" value="P:carbohydrate metabolic process"/>
    <property type="evidence" value="ECO:0007669"/>
    <property type="project" value="InterPro"/>
</dbReference>
<dbReference type="SUPFAM" id="SSF52518">
    <property type="entry name" value="Thiamin diphosphate-binding fold (THDP-binding)"/>
    <property type="match status" value="2"/>
</dbReference>
<keyword evidence="16 23" id="KW-0786">Thiamine pyrophosphate</keyword>
<dbReference type="InterPro" id="IPR009014">
    <property type="entry name" value="Transketo_C/PFOR_II"/>
</dbReference>
<dbReference type="GO" id="GO:0046872">
    <property type="term" value="F:metal ion binding"/>
    <property type="evidence" value="ECO:0007669"/>
    <property type="project" value="UniProtKB-KW"/>
</dbReference>
<dbReference type="GO" id="GO:0005829">
    <property type="term" value="C:cytosol"/>
    <property type="evidence" value="ECO:0007669"/>
    <property type="project" value="TreeGrafter"/>
</dbReference>
<evidence type="ECO:0000256" key="19">
    <source>
        <dbReference type="ARBA" id="ARBA00031891"/>
    </source>
</evidence>
<dbReference type="GO" id="GO:0004315">
    <property type="term" value="F:3-oxoacyl-[acyl-carrier-protein] synthase activity"/>
    <property type="evidence" value="ECO:0007669"/>
    <property type="project" value="InterPro"/>
</dbReference>
<evidence type="ECO:0000256" key="2">
    <source>
        <dbReference type="ARBA" id="ARBA00006746"/>
    </source>
</evidence>
<dbReference type="InterPro" id="IPR011650">
    <property type="entry name" value="Peptidase_M20_dimer"/>
</dbReference>
<evidence type="ECO:0000256" key="16">
    <source>
        <dbReference type="ARBA" id="ARBA00023052"/>
    </source>
</evidence>
<dbReference type="NCBIfam" id="NF009557">
    <property type="entry name" value="PRK13009.1"/>
    <property type="match status" value="1"/>
</dbReference>
<keyword evidence="28" id="KW-1185">Reference proteome</keyword>
<comment type="cofactor">
    <cofactor evidence="1">
        <name>Co(2+)</name>
        <dbReference type="ChEBI" id="CHEBI:48828"/>
    </cofactor>
</comment>
<feature type="binding site" evidence="22">
    <location>
        <position position="918"/>
    </location>
    <ligand>
        <name>substrate</name>
    </ligand>
</feature>
<dbReference type="Pfam" id="PF02779">
    <property type="entry name" value="Transket_pyr"/>
    <property type="match status" value="1"/>
</dbReference>
<evidence type="ECO:0000256" key="21">
    <source>
        <dbReference type="PIRSR" id="PIRSR605478-1"/>
    </source>
</evidence>
<dbReference type="SUPFAM" id="SSF52922">
    <property type="entry name" value="TK C-terminal domain-like"/>
    <property type="match status" value="1"/>
</dbReference>
<keyword evidence="10" id="KW-0808">Transferase</keyword>
<comment type="catalytic activity">
    <reaction evidence="20">
        <text>D-sedoheptulose 7-phosphate + D-glyceraldehyde 3-phosphate = aldehydo-D-ribose 5-phosphate + D-xylulose 5-phosphate</text>
        <dbReference type="Rhea" id="RHEA:10508"/>
        <dbReference type="ChEBI" id="CHEBI:57483"/>
        <dbReference type="ChEBI" id="CHEBI:57737"/>
        <dbReference type="ChEBI" id="CHEBI:58273"/>
        <dbReference type="ChEBI" id="CHEBI:59776"/>
        <dbReference type="EC" id="2.2.1.1"/>
    </reaction>
</comment>
<comment type="caution">
    <text evidence="27">The sequence shown here is derived from an EMBL/GenBank/DDBJ whole genome shotgun (WGS) entry which is preliminary data.</text>
</comment>
<evidence type="ECO:0000256" key="13">
    <source>
        <dbReference type="ARBA" id="ARBA00022833"/>
    </source>
</evidence>
<reference evidence="27 28" key="1">
    <citation type="submission" date="2019-08" db="EMBL/GenBank/DDBJ databases">
        <title>Whole genome of Aphis craccivora.</title>
        <authorList>
            <person name="Voronova N.V."/>
            <person name="Shulinski R.S."/>
            <person name="Bandarenka Y.V."/>
            <person name="Zhorov D.G."/>
            <person name="Warner D."/>
        </authorList>
    </citation>
    <scope>NUCLEOTIDE SEQUENCE [LARGE SCALE GENOMIC DNA]</scope>
    <source>
        <strain evidence="27">180601</strain>
        <tissue evidence="27">Whole Body</tissue>
    </source>
</reference>
<dbReference type="OrthoDB" id="418758at2759"/>
<dbReference type="Gene3D" id="3.20.20.70">
    <property type="entry name" value="Aldolase class I"/>
    <property type="match status" value="1"/>
</dbReference>
<dbReference type="InterPro" id="IPR029061">
    <property type="entry name" value="THDP-binding"/>
</dbReference>
<comment type="similarity">
    <text evidence="3">Belongs to the transketolase family.</text>
</comment>
<dbReference type="EC" id="2.2.1.1" evidence="6"/>